<dbReference type="EMBL" id="CAFBOF010000054">
    <property type="protein sequence ID" value="CAB4987524.1"/>
    <property type="molecule type" value="Genomic_DNA"/>
</dbReference>
<accession>A0A6J7NBW5</accession>
<organism evidence="1">
    <name type="scientific">freshwater metagenome</name>
    <dbReference type="NCBI Taxonomy" id="449393"/>
    <lineage>
        <taxon>unclassified sequences</taxon>
        <taxon>metagenomes</taxon>
        <taxon>ecological metagenomes</taxon>
    </lineage>
</organism>
<dbReference type="SUPFAM" id="SSF49899">
    <property type="entry name" value="Concanavalin A-like lectins/glucanases"/>
    <property type="match status" value="1"/>
</dbReference>
<sequence>MGISVYRRNHTITVPLVVSETLNAPPEGVLLALGTVLGGWSLHLLDGRVRYVSNFLGSNVTVIESDEIVTPGAHTVGFSFSTQGEGGIATLWLDGKGVGEGLIERVTLFRHSISGAGYTCGWEQGPAVGPGYQAPFRCTAQIQKVIVEVDGPIVHDPKAEFEAIMAEQ</sequence>
<dbReference type="AlphaFoldDB" id="A0A6J7NBW5"/>
<dbReference type="InterPro" id="IPR013320">
    <property type="entry name" value="ConA-like_dom_sf"/>
</dbReference>
<proteinExistence type="predicted"/>
<protein>
    <submittedName>
        <fullName evidence="1">Unannotated protein</fullName>
    </submittedName>
</protein>
<name>A0A6J7NBW5_9ZZZZ</name>
<reference evidence="1" key="1">
    <citation type="submission" date="2020-05" db="EMBL/GenBank/DDBJ databases">
        <authorList>
            <person name="Chiriac C."/>
            <person name="Salcher M."/>
            <person name="Ghai R."/>
            <person name="Kavagutti S V."/>
        </authorList>
    </citation>
    <scope>NUCLEOTIDE SEQUENCE</scope>
</reference>
<gene>
    <name evidence="1" type="ORF">UFOPK3897_01530</name>
</gene>
<evidence type="ECO:0000313" key="1">
    <source>
        <dbReference type="EMBL" id="CAB4987524.1"/>
    </source>
</evidence>